<dbReference type="EMBL" id="CAJVCH010438159">
    <property type="protein sequence ID" value="CAG7819065.1"/>
    <property type="molecule type" value="Genomic_DNA"/>
</dbReference>
<evidence type="ECO:0000313" key="2">
    <source>
        <dbReference type="Proteomes" id="UP000708208"/>
    </source>
</evidence>
<proteinExistence type="predicted"/>
<keyword evidence="2" id="KW-1185">Reference proteome</keyword>
<organism evidence="1 2">
    <name type="scientific">Allacma fusca</name>
    <dbReference type="NCBI Taxonomy" id="39272"/>
    <lineage>
        <taxon>Eukaryota</taxon>
        <taxon>Metazoa</taxon>
        <taxon>Ecdysozoa</taxon>
        <taxon>Arthropoda</taxon>
        <taxon>Hexapoda</taxon>
        <taxon>Collembola</taxon>
        <taxon>Symphypleona</taxon>
        <taxon>Sminthuridae</taxon>
        <taxon>Allacma</taxon>
    </lineage>
</organism>
<dbReference type="Proteomes" id="UP000708208">
    <property type="component" value="Unassembled WGS sequence"/>
</dbReference>
<evidence type="ECO:0000313" key="1">
    <source>
        <dbReference type="EMBL" id="CAG7819065.1"/>
    </source>
</evidence>
<reference evidence="1" key="1">
    <citation type="submission" date="2021-06" db="EMBL/GenBank/DDBJ databases">
        <authorList>
            <person name="Hodson N. C."/>
            <person name="Mongue J. A."/>
            <person name="Jaron S. K."/>
        </authorList>
    </citation>
    <scope>NUCLEOTIDE SEQUENCE</scope>
</reference>
<sequence>MDTLAGDNILSEITDDEIFSDKLYKDFMTALEKAMEGSSQTSSSKTRPDVIEICMDSSEDENVLDIDSEPTPLIATKDPLTFQNVQNPKSNLWPHL</sequence>
<dbReference type="AlphaFoldDB" id="A0A8J2KQW5"/>
<comment type="caution">
    <text evidence="1">The sequence shown here is derived from an EMBL/GenBank/DDBJ whole genome shotgun (WGS) entry which is preliminary data.</text>
</comment>
<name>A0A8J2KQW5_9HEXA</name>
<gene>
    <name evidence="1" type="ORF">AFUS01_LOCUS29535</name>
</gene>
<protein>
    <submittedName>
        <fullName evidence="1">Uncharacterized protein</fullName>
    </submittedName>
</protein>
<accession>A0A8J2KQW5</accession>